<dbReference type="SUPFAM" id="SSF56112">
    <property type="entry name" value="Protein kinase-like (PK-like)"/>
    <property type="match status" value="1"/>
</dbReference>
<dbReference type="GO" id="GO:0004674">
    <property type="term" value="F:protein serine/threonine kinase activity"/>
    <property type="evidence" value="ECO:0007669"/>
    <property type="project" value="UniProtKB-KW"/>
</dbReference>
<dbReference type="PANTHER" id="PTHR46008">
    <property type="entry name" value="LEAF RUST 10 DISEASE-RESISTANCE LOCUS RECEPTOR-LIKE PROTEIN KINASE-LIKE 1.4"/>
    <property type="match status" value="1"/>
</dbReference>
<dbReference type="InterPro" id="IPR008271">
    <property type="entry name" value="Ser/Thr_kinase_AS"/>
</dbReference>
<feature type="transmembrane region" description="Helical" evidence="8">
    <location>
        <begin position="157"/>
        <end position="178"/>
    </location>
</feature>
<sequence length="420" mass="47142">MRIKDELIREQHPASVECESLNNLTITSSSFVSFEFSPNQTFFKCNRTLNISPPTNFKSIRCNGDDIYYYSNSSDSFPTSLCGCSIIQLPKNPKQDRVAVDGHPFGLLAVEFNLKPNVSDAFYQCYRRGGRCKPGDKGELDCLGAEKGSKKTKMVKGFGIGCLVIIIICVFFIGQHHYKKKHASSNMLAKNANSDPSSRSDLEGGSLYYGVPVYSYSELEEATNNFDTEKKLGDGGFGIVYYGKLRDGREVAVKRLYEHNYRQVAQFMNEVEILTHLRHKNLVSLYSCTSHRSCQLLLVYEYIPKGTVVDHIHGERATLGSLTWPTRMNIAIETAAALVYLHASEIIHHDVKTNNILLDNNFCIKVADFGLSRLFPNDVSHVSTAPQGTPGYVDLEYHQCYQLTTKSDVYSFGIVLIELI</sequence>
<dbReference type="InterPro" id="IPR011009">
    <property type="entry name" value="Kinase-like_dom_sf"/>
</dbReference>
<dbReference type="PROSITE" id="PS00108">
    <property type="entry name" value="PROTEIN_KINASE_ST"/>
    <property type="match status" value="1"/>
</dbReference>
<keyword evidence="8" id="KW-0812">Transmembrane</keyword>
<feature type="binding site" evidence="6">
    <location>
        <position position="254"/>
    </location>
    <ligand>
        <name>ATP</name>
        <dbReference type="ChEBI" id="CHEBI:30616"/>
    </ligand>
</feature>
<comment type="similarity">
    <text evidence="7">Belongs to the protein kinase superfamily.</text>
</comment>
<keyword evidence="4" id="KW-0418">Kinase</keyword>
<reference evidence="10 11" key="1">
    <citation type="submission" date="2019-06" db="EMBL/GenBank/DDBJ databases">
        <title>A chromosomal-level reference genome of Carpinus fangiana (Coryloideae, Betulaceae).</title>
        <authorList>
            <person name="Yang X."/>
            <person name="Wang Z."/>
            <person name="Zhang L."/>
            <person name="Hao G."/>
            <person name="Liu J."/>
            <person name="Yang Y."/>
        </authorList>
    </citation>
    <scope>NUCLEOTIDE SEQUENCE [LARGE SCALE GENOMIC DNA]</scope>
    <source>
        <strain evidence="10">Cfa_2016G</strain>
        <tissue evidence="10">Leaf</tissue>
    </source>
</reference>
<dbReference type="InterPro" id="IPR000719">
    <property type="entry name" value="Prot_kinase_dom"/>
</dbReference>
<keyword evidence="11" id="KW-1185">Reference proteome</keyword>
<evidence type="ECO:0000256" key="6">
    <source>
        <dbReference type="PROSITE-ProRule" id="PRU10141"/>
    </source>
</evidence>
<dbReference type="EMBL" id="CM017326">
    <property type="protein sequence ID" value="KAE8077275.1"/>
    <property type="molecule type" value="Genomic_DNA"/>
</dbReference>
<evidence type="ECO:0000256" key="4">
    <source>
        <dbReference type="ARBA" id="ARBA00022777"/>
    </source>
</evidence>
<accession>A0A5N6RE16</accession>
<dbReference type="Gene3D" id="3.30.200.20">
    <property type="entry name" value="Phosphorylase Kinase, domain 1"/>
    <property type="match status" value="1"/>
</dbReference>
<evidence type="ECO:0000256" key="2">
    <source>
        <dbReference type="ARBA" id="ARBA00022679"/>
    </source>
</evidence>
<evidence type="ECO:0000256" key="3">
    <source>
        <dbReference type="ARBA" id="ARBA00022741"/>
    </source>
</evidence>
<evidence type="ECO:0000256" key="1">
    <source>
        <dbReference type="ARBA" id="ARBA00022527"/>
    </source>
</evidence>
<keyword evidence="1 7" id="KW-0723">Serine/threonine-protein kinase</keyword>
<evidence type="ECO:0000256" key="8">
    <source>
        <dbReference type="SAM" id="Phobius"/>
    </source>
</evidence>
<organism evidence="10 11">
    <name type="scientific">Carpinus fangiana</name>
    <dbReference type="NCBI Taxonomy" id="176857"/>
    <lineage>
        <taxon>Eukaryota</taxon>
        <taxon>Viridiplantae</taxon>
        <taxon>Streptophyta</taxon>
        <taxon>Embryophyta</taxon>
        <taxon>Tracheophyta</taxon>
        <taxon>Spermatophyta</taxon>
        <taxon>Magnoliopsida</taxon>
        <taxon>eudicotyledons</taxon>
        <taxon>Gunneridae</taxon>
        <taxon>Pentapetalae</taxon>
        <taxon>rosids</taxon>
        <taxon>fabids</taxon>
        <taxon>Fagales</taxon>
        <taxon>Betulaceae</taxon>
        <taxon>Carpinus</taxon>
    </lineage>
</organism>
<keyword evidence="8" id="KW-0472">Membrane</keyword>
<protein>
    <recommendedName>
        <fullName evidence="9">Protein kinase domain-containing protein</fullName>
    </recommendedName>
</protein>
<evidence type="ECO:0000313" key="11">
    <source>
        <dbReference type="Proteomes" id="UP000327013"/>
    </source>
</evidence>
<evidence type="ECO:0000259" key="9">
    <source>
        <dbReference type="PROSITE" id="PS50011"/>
    </source>
</evidence>
<dbReference type="GO" id="GO:0005524">
    <property type="term" value="F:ATP binding"/>
    <property type="evidence" value="ECO:0007669"/>
    <property type="project" value="UniProtKB-UniRule"/>
</dbReference>
<dbReference type="Proteomes" id="UP000327013">
    <property type="component" value="Chromosome 6"/>
</dbReference>
<dbReference type="Pfam" id="PF07714">
    <property type="entry name" value="PK_Tyr_Ser-Thr"/>
    <property type="match status" value="1"/>
</dbReference>
<evidence type="ECO:0000256" key="7">
    <source>
        <dbReference type="RuleBase" id="RU000304"/>
    </source>
</evidence>
<name>A0A5N6RE16_9ROSI</name>
<dbReference type="SMART" id="SM00220">
    <property type="entry name" value="S_TKc"/>
    <property type="match status" value="1"/>
</dbReference>
<keyword evidence="8" id="KW-1133">Transmembrane helix</keyword>
<keyword evidence="3 6" id="KW-0547">Nucleotide-binding</keyword>
<keyword evidence="5 6" id="KW-0067">ATP-binding</keyword>
<gene>
    <name evidence="10" type="ORF">FH972_015850</name>
</gene>
<keyword evidence="2" id="KW-0808">Transferase</keyword>
<dbReference type="InterPro" id="IPR017441">
    <property type="entry name" value="Protein_kinase_ATP_BS"/>
</dbReference>
<feature type="domain" description="Protein kinase" evidence="9">
    <location>
        <begin position="226"/>
        <end position="420"/>
    </location>
</feature>
<evidence type="ECO:0000313" key="10">
    <source>
        <dbReference type="EMBL" id="KAE8077275.1"/>
    </source>
</evidence>
<proteinExistence type="inferred from homology"/>
<evidence type="ECO:0000256" key="5">
    <source>
        <dbReference type="ARBA" id="ARBA00022840"/>
    </source>
</evidence>
<dbReference type="AlphaFoldDB" id="A0A5N6RE16"/>
<dbReference type="PANTHER" id="PTHR46008:SF2">
    <property type="entry name" value="LEAF RUST 10 DISEASE-RESISTANCE LOCUS RECEPTOR-LIKE PROTEIN KINASE-LIKE 1.4"/>
    <property type="match status" value="1"/>
</dbReference>
<dbReference type="InterPro" id="IPR001245">
    <property type="entry name" value="Ser-Thr/Tyr_kinase_cat_dom"/>
</dbReference>
<dbReference type="PROSITE" id="PS00107">
    <property type="entry name" value="PROTEIN_KINASE_ATP"/>
    <property type="match status" value="1"/>
</dbReference>
<dbReference type="Gene3D" id="1.10.510.10">
    <property type="entry name" value="Transferase(Phosphotransferase) domain 1"/>
    <property type="match status" value="1"/>
</dbReference>
<dbReference type="OrthoDB" id="4062651at2759"/>
<dbReference type="PROSITE" id="PS50011">
    <property type="entry name" value="PROTEIN_KINASE_DOM"/>
    <property type="match status" value="1"/>
</dbReference>